<dbReference type="Pfam" id="PF00581">
    <property type="entry name" value="Rhodanese"/>
    <property type="match status" value="1"/>
</dbReference>
<gene>
    <name evidence="4" type="ORF">E3Q01_03037</name>
    <name evidence="3" type="ORF">E3Q17_03009</name>
    <name evidence="2" type="ORF">E3Q22_03102</name>
</gene>
<dbReference type="EMBL" id="SPRC01000035">
    <property type="protein sequence ID" value="TIB77372.1"/>
    <property type="molecule type" value="Genomic_DNA"/>
</dbReference>
<evidence type="ECO:0000259" key="1">
    <source>
        <dbReference type="PROSITE" id="PS50206"/>
    </source>
</evidence>
<dbReference type="EMBL" id="SPRH01000038">
    <property type="protein sequence ID" value="TIB98451.1"/>
    <property type="molecule type" value="Genomic_DNA"/>
</dbReference>
<comment type="caution">
    <text evidence="2">The sequence shown here is derived from an EMBL/GenBank/DDBJ whole genome shotgun (WGS) entry which is preliminary data.</text>
</comment>
<dbReference type="Proteomes" id="UP000307169">
    <property type="component" value="Unassembled WGS sequence"/>
</dbReference>
<dbReference type="Proteomes" id="UP000310708">
    <property type="component" value="Unassembled WGS sequence"/>
</dbReference>
<dbReference type="PANTHER" id="PTHR10828:SF38">
    <property type="entry name" value="ARSENICAL-RESISTANCE PROTEIN 2-RELATED"/>
    <property type="match status" value="1"/>
</dbReference>
<dbReference type="PANTHER" id="PTHR10828">
    <property type="entry name" value="M-PHASE INDUCER PHOSPHATASE DUAL SPECIFICITY PHOSPHATASE CDC25"/>
    <property type="match status" value="1"/>
</dbReference>
<feature type="domain" description="Rhodanese" evidence="1">
    <location>
        <begin position="21"/>
        <end position="127"/>
    </location>
</feature>
<dbReference type="EMBL" id="SPRX01000039">
    <property type="protein sequence ID" value="TIC64026.1"/>
    <property type="molecule type" value="Genomic_DNA"/>
</dbReference>
<dbReference type="AlphaFoldDB" id="A0A4V4MFT3"/>
<organism evidence="2 6">
    <name type="scientific">Wallemia mellicola</name>
    <dbReference type="NCBI Taxonomy" id="1708541"/>
    <lineage>
        <taxon>Eukaryota</taxon>
        <taxon>Fungi</taxon>
        <taxon>Dikarya</taxon>
        <taxon>Basidiomycota</taxon>
        <taxon>Wallemiomycotina</taxon>
        <taxon>Wallemiomycetes</taxon>
        <taxon>Wallemiales</taxon>
        <taxon>Wallemiaceae</taxon>
        <taxon>Wallemia</taxon>
    </lineage>
</organism>
<sequence>MSFGLPYEFVNDKEIVDLIGKPSELLVVDVRDEDFLFTKDTQGGNIKGAKNVPSRSFLDGVHNLVKESEEIPKVVFHCALSQVRGPKSARIYAETRKNLLPDAKPQEIYVLRGGFTQFQAKYGDQSALVENYRKELWEC</sequence>
<evidence type="ECO:0000313" key="6">
    <source>
        <dbReference type="Proteomes" id="UP000310685"/>
    </source>
</evidence>
<evidence type="ECO:0000313" key="5">
    <source>
        <dbReference type="Proteomes" id="UP000307169"/>
    </source>
</evidence>
<dbReference type="InterPro" id="IPR001763">
    <property type="entry name" value="Rhodanese-like_dom"/>
</dbReference>
<dbReference type="GO" id="GO:0005737">
    <property type="term" value="C:cytoplasm"/>
    <property type="evidence" value="ECO:0007669"/>
    <property type="project" value="TreeGrafter"/>
</dbReference>
<proteinExistence type="predicted"/>
<reference evidence="5 6" key="1">
    <citation type="submission" date="2019-03" db="EMBL/GenBank/DDBJ databases">
        <title>Sequencing 25 genomes of Wallemia mellicola.</title>
        <authorList>
            <person name="Gostincar C."/>
        </authorList>
    </citation>
    <scope>NUCLEOTIDE SEQUENCE [LARGE SCALE GENOMIC DNA]</scope>
    <source>
        <strain evidence="3 5">EXF-1262</strain>
        <strain evidence="2 6">EXF-6152</strain>
        <strain evidence="4 7">EXF-757</strain>
    </source>
</reference>
<dbReference type="SMART" id="SM00450">
    <property type="entry name" value="RHOD"/>
    <property type="match status" value="1"/>
</dbReference>
<protein>
    <submittedName>
        <fullName evidence="2">Rhodanese-like protein</fullName>
    </submittedName>
</protein>
<dbReference type="Gene3D" id="3.40.250.10">
    <property type="entry name" value="Rhodanese-like domain"/>
    <property type="match status" value="1"/>
</dbReference>
<evidence type="ECO:0000313" key="3">
    <source>
        <dbReference type="EMBL" id="TIB98451.1"/>
    </source>
</evidence>
<evidence type="ECO:0000313" key="4">
    <source>
        <dbReference type="EMBL" id="TIC64026.1"/>
    </source>
</evidence>
<dbReference type="InterPro" id="IPR036873">
    <property type="entry name" value="Rhodanese-like_dom_sf"/>
</dbReference>
<accession>A0A4V4MFT3</accession>
<evidence type="ECO:0000313" key="2">
    <source>
        <dbReference type="EMBL" id="TIB77372.1"/>
    </source>
</evidence>
<name>A0A4V4MFT3_9BASI</name>
<dbReference type="GO" id="GO:0004725">
    <property type="term" value="F:protein tyrosine phosphatase activity"/>
    <property type="evidence" value="ECO:0007669"/>
    <property type="project" value="TreeGrafter"/>
</dbReference>
<dbReference type="GO" id="GO:0005634">
    <property type="term" value="C:nucleus"/>
    <property type="evidence" value="ECO:0007669"/>
    <property type="project" value="TreeGrafter"/>
</dbReference>
<dbReference type="Proteomes" id="UP000310685">
    <property type="component" value="Unassembled WGS sequence"/>
</dbReference>
<dbReference type="PROSITE" id="PS50206">
    <property type="entry name" value="RHODANESE_3"/>
    <property type="match status" value="1"/>
</dbReference>
<dbReference type="SUPFAM" id="SSF52821">
    <property type="entry name" value="Rhodanese/Cell cycle control phosphatase"/>
    <property type="match status" value="1"/>
</dbReference>
<evidence type="ECO:0000313" key="7">
    <source>
        <dbReference type="Proteomes" id="UP000310708"/>
    </source>
</evidence>